<accession>A0A6C0JWT4</accession>
<name>A0A6C0JWT4_9ZZZZ</name>
<sequence length="124" mass="14358">MLSEHIVIPNKLWTGIYQTGSSVICDPPVLDTDIDYIICTPSFSAFDKFVVDAGFRYTSNDEEGYVLQNNGFFCYRRDNLNLIVTESNDWYLKWVAATKLAKKLNLLQKKDRIILFQYILYGVI</sequence>
<evidence type="ECO:0000313" key="1">
    <source>
        <dbReference type="EMBL" id="QHU08847.1"/>
    </source>
</evidence>
<proteinExistence type="predicted"/>
<reference evidence="1" key="1">
    <citation type="journal article" date="2020" name="Nature">
        <title>Giant virus diversity and host interactions through global metagenomics.</title>
        <authorList>
            <person name="Schulz F."/>
            <person name="Roux S."/>
            <person name="Paez-Espino D."/>
            <person name="Jungbluth S."/>
            <person name="Walsh D.A."/>
            <person name="Denef V.J."/>
            <person name="McMahon K.D."/>
            <person name="Konstantinidis K.T."/>
            <person name="Eloe-Fadrosh E.A."/>
            <person name="Kyrpides N.C."/>
            <person name="Woyke T."/>
        </authorList>
    </citation>
    <scope>NUCLEOTIDE SEQUENCE</scope>
    <source>
        <strain evidence="1">GVMAG-S-1064190-84</strain>
    </source>
</reference>
<dbReference type="EMBL" id="MN740699">
    <property type="protein sequence ID" value="QHU08847.1"/>
    <property type="molecule type" value="Genomic_DNA"/>
</dbReference>
<evidence type="ECO:0008006" key="2">
    <source>
        <dbReference type="Google" id="ProtNLM"/>
    </source>
</evidence>
<organism evidence="1">
    <name type="scientific">viral metagenome</name>
    <dbReference type="NCBI Taxonomy" id="1070528"/>
    <lineage>
        <taxon>unclassified sequences</taxon>
        <taxon>metagenomes</taxon>
        <taxon>organismal metagenomes</taxon>
    </lineage>
</organism>
<dbReference type="AlphaFoldDB" id="A0A6C0JWT4"/>
<protein>
    <recommendedName>
        <fullName evidence="2">Nucleotidyltransferase</fullName>
    </recommendedName>
</protein>